<sequence>MVEAVEKSGLVHYGEVVEEFEVPVRGFLFKGGKLEGVYIKGGIIPVTVELPKDINEAILRGKTQKKLLIRDVRYKGKGTIEVYIQDGYRVWPIHEMDFEEPS</sequence>
<dbReference type="Proteomes" id="UP000076969">
    <property type="component" value="Chromosome"/>
</dbReference>
<protein>
    <submittedName>
        <fullName evidence="1">Uncharacterized protein</fullName>
    </submittedName>
</protein>
<keyword evidence="2" id="KW-1185">Reference proteome</keyword>
<dbReference type="STRING" id="1712654.A7C91_07310"/>
<reference evidence="2" key="1">
    <citation type="journal article" date="2016" name="Syst. Appl. Microbiol.">
        <title>Thermococcus piezophilus sp. nov., a novel hyperthermophilic and piezophilic archaeon with a broad pressure range for growth, isolated from a deepest hydrothermal vent at the Mid-Cayman Rise.</title>
        <authorList>
            <person name="Dalmasso C."/>
            <person name="Oger P."/>
            <person name="Selva G."/>
            <person name="Courtine D."/>
            <person name="L'Haridon S."/>
            <person name="Garlaschelli A."/>
            <person name="Roussel E."/>
            <person name="Miyazaki J."/>
            <person name="Reveillaud J."/>
            <person name="Jebbar M."/>
            <person name="Takai K."/>
            <person name="Maignien L."/>
            <person name="Alain K."/>
        </authorList>
    </citation>
    <scope>NUCLEOTIDE SEQUENCE [LARGE SCALE GENOMIC DNA]</scope>
    <source>
        <strain evidence="2">CDGS</strain>
    </source>
</reference>
<dbReference type="EMBL" id="CP015520">
    <property type="protein sequence ID" value="ANF22999.1"/>
    <property type="molecule type" value="Genomic_DNA"/>
</dbReference>
<dbReference type="KEGG" id="tpie:A7C91_07310"/>
<dbReference type="AlphaFoldDB" id="A0A172WI27"/>
<organism evidence="1 2">
    <name type="scientific">Thermococcus piezophilus</name>
    <dbReference type="NCBI Taxonomy" id="1712654"/>
    <lineage>
        <taxon>Archaea</taxon>
        <taxon>Methanobacteriati</taxon>
        <taxon>Methanobacteriota</taxon>
        <taxon>Thermococci</taxon>
        <taxon>Thermococcales</taxon>
        <taxon>Thermococcaceae</taxon>
        <taxon>Thermococcus</taxon>
    </lineage>
</organism>
<evidence type="ECO:0000313" key="1">
    <source>
        <dbReference type="EMBL" id="ANF22999.1"/>
    </source>
</evidence>
<evidence type="ECO:0000313" key="2">
    <source>
        <dbReference type="Proteomes" id="UP000076969"/>
    </source>
</evidence>
<gene>
    <name evidence="1" type="ORF">A7C91_07310</name>
</gene>
<accession>A0A172WI27</accession>
<name>A0A172WI27_9EURY</name>
<proteinExistence type="predicted"/>